<proteinExistence type="predicted"/>
<evidence type="ECO:0000256" key="1">
    <source>
        <dbReference type="SAM" id="SignalP"/>
    </source>
</evidence>
<evidence type="ECO:0000313" key="3">
    <source>
        <dbReference type="Proteomes" id="UP000580861"/>
    </source>
</evidence>
<dbReference type="EMBL" id="JACHMX010000001">
    <property type="protein sequence ID" value="MBB5855146.1"/>
    <property type="molecule type" value="Genomic_DNA"/>
</dbReference>
<gene>
    <name evidence="2" type="ORF">HDA45_005233</name>
</gene>
<keyword evidence="1" id="KW-0732">Signal</keyword>
<feature type="chain" id="PRO_5039153792" evidence="1">
    <location>
        <begin position="18"/>
        <end position="129"/>
    </location>
</feature>
<comment type="caution">
    <text evidence="2">The sequence shown here is derived from an EMBL/GenBank/DDBJ whole genome shotgun (WGS) entry which is preliminary data.</text>
</comment>
<protein>
    <submittedName>
        <fullName evidence="2">Uncharacterized protein</fullName>
    </submittedName>
</protein>
<accession>A0A841B4Z2</accession>
<sequence length="129" mass="13477">MRTILVALLLVVSGCGANEVPVTVKPTRSTGPDVLPIKLKALTTDRCYLAPGTESPKGCQKYVTELSGAAGNVRKRRPDLVPNAEALDRPISVFRTTNCQDQAAPGGPCTQALTDMSAALTTVQNLVGG</sequence>
<reference evidence="2 3" key="1">
    <citation type="submission" date="2020-08" db="EMBL/GenBank/DDBJ databases">
        <title>Sequencing the genomes of 1000 actinobacteria strains.</title>
        <authorList>
            <person name="Klenk H.-P."/>
        </authorList>
    </citation>
    <scope>NUCLEOTIDE SEQUENCE [LARGE SCALE GENOMIC DNA]</scope>
    <source>
        <strain evidence="2 3">DSM 45272</strain>
    </source>
</reference>
<feature type="signal peptide" evidence="1">
    <location>
        <begin position="1"/>
        <end position="17"/>
    </location>
</feature>
<keyword evidence="3" id="KW-1185">Reference proteome</keyword>
<name>A0A841B4Z2_9PSEU</name>
<dbReference type="Proteomes" id="UP000580861">
    <property type="component" value="Unassembled WGS sequence"/>
</dbReference>
<dbReference type="RefSeq" id="WP_221471236.1">
    <property type="nucleotide sequence ID" value="NZ_JACHMX010000001.1"/>
</dbReference>
<dbReference type="AlphaFoldDB" id="A0A841B4Z2"/>
<organism evidence="2 3">
    <name type="scientific">Amycolatopsis umgeniensis</name>
    <dbReference type="NCBI Taxonomy" id="336628"/>
    <lineage>
        <taxon>Bacteria</taxon>
        <taxon>Bacillati</taxon>
        <taxon>Actinomycetota</taxon>
        <taxon>Actinomycetes</taxon>
        <taxon>Pseudonocardiales</taxon>
        <taxon>Pseudonocardiaceae</taxon>
        <taxon>Amycolatopsis</taxon>
    </lineage>
</organism>
<dbReference type="PROSITE" id="PS51257">
    <property type="entry name" value="PROKAR_LIPOPROTEIN"/>
    <property type="match status" value="1"/>
</dbReference>
<evidence type="ECO:0000313" key="2">
    <source>
        <dbReference type="EMBL" id="MBB5855146.1"/>
    </source>
</evidence>